<dbReference type="InterPro" id="IPR012577">
    <property type="entry name" value="NIPSNAP"/>
</dbReference>
<name>A0A326RVT6_9BACT</name>
<evidence type="ECO:0000313" key="2">
    <source>
        <dbReference type="EMBL" id="PZV85320.1"/>
    </source>
</evidence>
<dbReference type="AlphaFoldDB" id="A0A326RVT6"/>
<gene>
    <name evidence="2" type="ORF">CLV31_103111</name>
</gene>
<organism evidence="2 3">
    <name type="scientific">Algoriphagus aquaeductus</name>
    <dbReference type="NCBI Taxonomy" id="475299"/>
    <lineage>
        <taxon>Bacteria</taxon>
        <taxon>Pseudomonadati</taxon>
        <taxon>Bacteroidota</taxon>
        <taxon>Cytophagia</taxon>
        <taxon>Cytophagales</taxon>
        <taxon>Cyclobacteriaceae</taxon>
        <taxon>Algoriphagus</taxon>
    </lineage>
</organism>
<proteinExistence type="predicted"/>
<reference evidence="2 3" key="1">
    <citation type="submission" date="2018-06" db="EMBL/GenBank/DDBJ databases">
        <title>Genomic Encyclopedia of Archaeal and Bacterial Type Strains, Phase II (KMG-II): from individual species to whole genera.</title>
        <authorList>
            <person name="Goeker M."/>
        </authorList>
    </citation>
    <scope>NUCLEOTIDE SEQUENCE [LARGE SCALE GENOMIC DNA]</scope>
    <source>
        <strain evidence="2 3">T4</strain>
    </source>
</reference>
<dbReference type="Pfam" id="PF07978">
    <property type="entry name" value="NIPSNAP"/>
    <property type="match status" value="2"/>
</dbReference>
<feature type="domain" description="NIPSNAP" evidence="1">
    <location>
        <begin position="157"/>
        <end position="260"/>
    </location>
</feature>
<comment type="caution">
    <text evidence="2">The sequence shown here is derived from an EMBL/GenBank/DDBJ whole genome shotgun (WGS) entry which is preliminary data.</text>
</comment>
<feature type="domain" description="NIPSNAP" evidence="1">
    <location>
        <begin position="43"/>
        <end position="139"/>
    </location>
</feature>
<dbReference type="InterPro" id="IPR011008">
    <property type="entry name" value="Dimeric_a/b-barrel"/>
</dbReference>
<evidence type="ECO:0000259" key="1">
    <source>
        <dbReference type="Pfam" id="PF07978"/>
    </source>
</evidence>
<keyword evidence="3" id="KW-1185">Reference proteome</keyword>
<dbReference type="EMBL" id="QKTX01000003">
    <property type="protein sequence ID" value="PZV85320.1"/>
    <property type="molecule type" value="Genomic_DNA"/>
</dbReference>
<dbReference type="Gene3D" id="3.30.70.100">
    <property type="match status" value="2"/>
</dbReference>
<dbReference type="SUPFAM" id="SSF54909">
    <property type="entry name" value="Dimeric alpha+beta barrel"/>
    <property type="match status" value="2"/>
</dbReference>
<protein>
    <submittedName>
        <fullName evidence="2">NIPSNAP protein</fullName>
    </submittedName>
</protein>
<evidence type="ECO:0000313" key="3">
    <source>
        <dbReference type="Proteomes" id="UP000248917"/>
    </source>
</evidence>
<accession>A0A326RVT6</accession>
<sequence length="262" mass="30285">MYFKSISNKIKPLNLMKKITTLLLALTLAVVTFAQQGIKSKYFEMRTYTAHEGKMPDLIKRFENHTLKLFKKNGIENVAYFISDENPEKTLTFILGYPDEASRDVLWNKFANDPAWVAARTASEANGPLVQKVDQTFMVWANNLNDHKKPKPSGILQMRTYYCLPGRIENIQTRFRDHTRDLFARQGLKNYPYWLTVEKDGSQPKLVYILGHDSKEAYNEAFKRFVADPDWIKARDASEADGKIVEKIDAVFYKALPFSPMK</sequence>
<dbReference type="Proteomes" id="UP000248917">
    <property type="component" value="Unassembled WGS sequence"/>
</dbReference>